<dbReference type="Proteomes" id="UP000317982">
    <property type="component" value="Unassembled WGS sequence"/>
</dbReference>
<dbReference type="EMBL" id="VIRS01000001">
    <property type="protein sequence ID" value="TQS46873.1"/>
    <property type="molecule type" value="Genomic_DNA"/>
</dbReference>
<keyword evidence="3" id="KW-1185">Reference proteome</keyword>
<feature type="transmembrane region" description="Helical" evidence="1">
    <location>
        <begin position="61"/>
        <end position="81"/>
    </location>
</feature>
<accession>A0A545AZW2</accession>
<feature type="transmembrane region" description="Helical" evidence="1">
    <location>
        <begin position="135"/>
        <end position="159"/>
    </location>
</feature>
<dbReference type="InParanoid" id="A0A545AZW2"/>
<dbReference type="RefSeq" id="WP_142702491.1">
    <property type="nucleotide sequence ID" value="NZ_VIRS01000001.1"/>
</dbReference>
<reference evidence="2 3" key="1">
    <citation type="submission" date="2019-07" db="EMBL/GenBank/DDBJ databases">
        <title>Cryptosporangium phraense sp. nov., isolated from plant litter.</title>
        <authorList>
            <person name="Suriyachadkun C."/>
        </authorList>
    </citation>
    <scope>NUCLEOTIDE SEQUENCE [LARGE SCALE GENOMIC DNA]</scope>
    <source>
        <strain evidence="2 3">A-T 5661</strain>
    </source>
</reference>
<evidence type="ECO:0000256" key="1">
    <source>
        <dbReference type="SAM" id="Phobius"/>
    </source>
</evidence>
<name>A0A545AZW2_9ACTN</name>
<evidence type="ECO:0000313" key="2">
    <source>
        <dbReference type="EMBL" id="TQS46873.1"/>
    </source>
</evidence>
<evidence type="ECO:0000313" key="3">
    <source>
        <dbReference type="Proteomes" id="UP000317982"/>
    </source>
</evidence>
<feature type="transmembrane region" description="Helical" evidence="1">
    <location>
        <begin position="20"/>
        <end position="46"/>
    </location>
</feature>
<comment type="caution">
    <text evidence="2">The sequence shown here is derived from an EMBL/GenBank/DDBJ whole genome shotgun (WGS) entry which is preliminary data.</text>
</comment>
<proteinExistence type="predicted"/>
<keyword evidence="1" id="KW-0472">Membrane</keyword>
<sequence>MSQTESGAVQAANIRRSPSAALLVGAAIALSTGVQLAVFVIGMFVASDHDIHRSQGVKDSLVSLSVVAAICLAVGFAIALFTRRTAGRSKVGAITLGALSVLSVPIFWSGGPAIFGGLAAWLGGLTNDGPPHTGAARAFGIVGLVVAVLNVVAILVLTLGNVATKGYGA</sequence>
<dbReference type="OrthoDB" id="3830188at2"/>
<organism evidence="2 3">
    <name type="scientific">Cryptosporangium phraense</name>
    <dbReference type="NCBI Taxonomy" id="2593070"/>
    <lineage>
        <taxon>Bacteria</taxon>
        <taxon>Bacillati</taxon>
        <taxon>Actinomycetota</taxon>
        <taxon>Actinomycetes</taxon>
        <taxon>Cryptosporangiales</taxon>
        <taxon>Cryptosporangiaceae</taxon>
        <taxon>Cryptosporangium</taxon>
    </lineage>
</organism>
<gene>
    <name evidence="2" type="ORF">FL583_00925</name>
</gene>
<feature type="transmembrane region" description="Helical" evidence="1">
    <location>
        <begin position="93"/>
        <end position="115"/>
    </location>
</feature>
<keyword evidence="1" id="KW-0812">Transmembrane</keyword>
<dbReference type="AlphaFoldDB" id="A0A545AZW2"/>
<protein>
    <submittedName>
        <fullName evidence="2">Uncharacterized protein</fullName>
    </submittedName>
</protein>
<keyword evidence="1" id="KW-1133">Transmembrane helix</keyword>